<dbReference type="EMBL" id="SJPU01000010">
    <property type="protein sequence ID" value="TWU08603.1"/>
    <property type="molecule type" value="Genomic_DNA"/>
</dbReference>
<proteinExistence type="predicted"/>
<evidence type="ECO:0000256" key="1">
    <source>
        <dbReference type="SAM" id="MobiDB-lite"/>
    </source>
</evidence>
<dbReference type="OrthoDB" id="267234at2"/>
<name>A0A5C6B951_9BACT</name>
<evidence type="ECO:0000313" key="2">
    <source>
        <dbReference type="EMBL" id="TWU08603.1"/>
    </source>
</evidence>
<accession>A0A5C6B951</accession>
<dbReference type="AlphaFoldDB" id="A0A5C6B951"/>
<comment type="caution">
    <text evidence="2">The sequence shown here is derived from an EMBL/GenBank/DDBJ whole genome shotgun (WGS) entry which is preliminary data.</text>
</comment>
<gene>
    <name evidence="2" type="ORF">Poly21_55720</name>
</gene>
<sequence>MSDADVRSIESLDELRQAVDRLGERLLRQGHQVRAVVGRAEQHFARDYPVYWQSQLRRAEQRLSEARDRLSRKQSTAGSGSSAPATDERKEVARWKARKNLCRERIERARTVAVEMEQNCEKMKGPVADLIELAEVSLPNASVRLATLIARLQAYQNNLPPT</sequence>
<dbReference type="RefSeq" id="WP_146409990.1">
    <property type="nucleotide sequence ID" value="NZ_SJPU01000010.1"/>
</dbReference>
<evidence type="ECO:0000313" key="3">
    <source>
        <dbReference type="Proteomes" id="UP000319908"/>
    </source>
</evidence>
<keyword evidence="3" id="KW-1185">Reference proteome</keyword>
<feature type="region of interest" description="Disordered" evidence="1">
    <location>
        <begin position="63"/>
        <end position="92"/>
    </location>
</feature>
<feature type="compositionally biased region" description="Low complexity" evidence="1">
    <location>
        <begin position="75"/>
        <end position="85"/>
    </location>
</feature>
<protein>
    <submittedName>
        <fullName evidence="2">Uncharacterized protein</fullName>
    </submittedName>
</protein>
<dbReference type="Proteomes" id="UP000319908">
    <property type="component" value="Unassembled WGS sequence"/>
</dbReference>
<reference evidence="2 3" key="1">
    <citation type="journal article" date="2020" name="Antonie Van Leeuwenhoek">
        <title>Rhodopirellula heiligendammensis sp. nov., Rhodopirellula pilleata sp. nov., and Rhodopirellula solitaria sp. nov. isolated from natural or artificial marine surfaces in Northern Germany and California, USA, and emended description of the genus Rhodopirellula.</title>
        <authorList>
            <person name="Kallscheuer N."/>
            <person name="Wiegand S."/>
            <person name="Jogler M."/>
            <person name="Boedeker C."/>
            <person name="Peeters S.H."/>
            <person name="Rast P."/>
            <person name="Heuer A."/>
            <person name="Jetten M.S.M."/>
            <person name="Rohde M."/>
            <person name="Jogler C."/>
        </authorList>
    </citation>
    <scope>NUCLEOTIDE SEQUENCE [LARGE SCALE GENOMIC DNA]</scope>
    <source>
        <strain evidence="2 3">Poly21</strain>
    </source>
</reference>
<organism evidence="2 3">
    <name type="scientific">Allorhodopirellula heiligendammensis</name>
    <dbReference type="NCBI Taxonomy" id="2714739"/>
    <lineage>
        <taxon>Bacteria</taxon>
        <taxon>Pseudomonadati</taxon>
        <taxon>Planctomycetota</taxon>
        <taxon>Planctomycetia</taxon>
        <taxon>Pirellulales</taxon>
        <taxon>Pirellulaceae</taxon>
        <taxon>Allorhodopirellula</taxon>
    </lineage>
</organism>